<evidence type="ECO:0000313" key="3">
    <source>
        <dbReference type="Proteomes" id="UP000799428"/>
    </source>
</evidence>
<evidence type="ECO:0000256" key="1">
    <source>
        <dbReference type="SAM" id="MobiDB-lite"/>
    </source>
</evidence>
<organism evidence="2 3">
    <name type="scientific">Pleomassaria siparia CBS 279.74</name>
    <dbReference type="NCBI Taxonomy" id="1314801"/>
    <lineage>
        <taxon>Eukaryota</taxon>
        <taxon>Fungi</taxon>
        <taxon>Dikarya</taxon>
        <taxon>Ascomycota</taxon>
        <taxon>Pezizomycotina</taxon>
        <taxon>Dothideomycetes</taxon>
        <taxon>Pleosporomycetidae</taxon>
        <taxon>Pleosporales</taxon>
        <taxon>Pleomassariaceae</taxon>
        <taxon>Pleomassaria</taxon>
    </lineage>
</organism>
<reference evidence="2" key="1">
    <citation type="journal article" date="2020" name="Stud. Mycol.">
        <title>101 Dothideomycetes genomes: a test case for predicting lifestyles and emergence of pathogens.</title>
        <authorList>
            <person name="Haridas S."/>
            <person name="Albert R."/>
            <person name="Binder M."/>
            <person name="Bloem J."/>
            <person name="Labutti K."/>
            <person name="Salamov A."/>
            <person name="Andreopoulos B."/>
            <person name="Baker S."/>
            <person name="Barry K."/>
            <person name="Bills G."/>
            <person name="Bluhm B."/>
            <person name="Cannon C."/>
            <person name="Castanera R."/>
            <person name="Culley D."/>
            <person name="Daum C."/>
            <person name="Ezra D."/>
            <person name="Gonzalez J."/>
            <person name="Henrissat B."/>
            <person name="Kuo A."/>
            <person name="Liang C."/>
            <person name="Lipzen A."/>
            <person name="Lutzoni F."/>
            <person name="Magnuson J."/>
            <person name="Mondo S."/>
            <person name="Nolan M."/>
            <person name="Ohm R."/>
            <person name="Pangilinan J."/>
            <person name="Park H.-J."/>
            <person name="Ramirez L."/>
            <person name="Alfaro M."/>
            <person name="Sun H."/>
            <person name="Tritt A."/>
            <person name="Yoshinaga Y."/>
            <person name="Zwiers L.-H."/>
            <person name="Turgeon B."/>
            <person name="Goodwin S."/>
            <person name="Spatafora J."/>
            <person name="Crous P."/>
            <person name="Grigoriev I."/>
        </authorList>
    </citation>
    <scope>NUCLEOTIDE SEQUENCE</scope>
    <source>
        <strain evidence="2">CBS 279.74</strain>
    </source>
</reference>
<dbReference type="Proteomes" id="UP000799428">
    <property type="component" value="Unassembled WGS sequence"/>
</dbReference>
<name>A0A6G1K348_9PLEO</name>
<feature type="compositionally biased region" description="Basic and acidic residues" evidence="1">
    <location>
        <begin position="180"/>
        <end position="189"/>
    </location>
</feature>
<accession>A0A6G1K348</accession>
<dbReference type="OrthoDB" id="3772616at2759"/>
<protein>
    <submittedName>
        <fullName evidence="2">Uncharacterized protein</fullName>
    </submittedName>
</protein>
<proteinExistence type="predicted"/>
<gene>
    <name evidence="2" type="ORF">K504DRAFT_447309</name>
</gene>
<keyword evidence="3" id="KW-1185">Reference proteome</keyword>
<feature type="compositionally biased region" description="Basic and acidic residues" evidence="1">
    <location>
        <begin position="155"/>
        <end position="164"/>
    </location>
</feature>
<dbReference type="AlphaFoldDB" id="A0A6G1K348"/>
<feature type="region of interest" description="Disordered" evidence="1">
    <location>
        <begin position="122"/>
        <end position="197"/>
    </location>
</feature>
<evidence type="ECO:0000313" key="2">
    <source>
        <dbReference type="EMBL" id="KAF2707299.1"/>
    </source>
</evidence>
<dbReference type="EMBL" id="MU005774">
    <property type="protein sequence ID" value="KAF2707299.1"/>
    <property type="molecule type" value="Genomic_DNA"/>
</dbReference>
<sequence length="336" mass="39249">MCDRVYADWSHQQHSIDHLEEIVRYWFALAMFLQAEDQTLWQRREKDALSYHVKQHYLGPPVKYNLLRRLADYTAQLVTSRISLPSARKTNPMITKLYIFKEIWQSLKRKKGDVDGFEETVQKNREEEVSNILPPPYTEFPSEDHSGDPLPEDNTEFHLEDHSGDPLPEDNTGFPLEDNTEFHLEDHSGDPLPEDNNPYPLLTECAKTSRTIRRDDLFWSLVEIIAVTFSTDCERLKAAIRKVHPTWVHDEDPSSTAVKESRAILAEISALVRNLEKEITHNRWLLVRNKDKYLIEKIVLEPVQDFGLNLDYVLEVVGRYKRVEGCCRLESTLVDY</sequence>